<feature type="compositionally biased region" description="Low complexity" evidence="1">
    <location>
        <begin position="468"/>
        <end position="478"/>
    </location>
</feature>
<evidence type="ECO:0000313" key="3">
    <source>
        <dbReference type="EMBL" id="AKT42905.1"/>
    </source>
</evidence>
<protein>
    <recommendedName>
        <fullName evidence="2">Orc1-like AAA ATPase domain-containing protein</fullName>
    </recommendedName>
</protein>
<keyword evidence="4" id="KW-1185">Reference proteome</keyword>
<dbReference type="AlphaFoldDB" id="A0A0K1EPQ3"/>
<proteinExistence type="predicted"/>
<feature type="region of interest" description="Disordered" evidence="1">
    <location>
        <begin position="378"/>
        <end position="484"/>
    </location>
</feature>
<sequence>MNPLANLRSPFGRTVVADAWTTPPPVDVDSIHKAAFVECERAFANASDGNPDSVLIFGPAGAGKTHLLTRLQRHLGAPSSAAPDRVLRCVFVSAKLKAHAPSLWQFLRRLLADDLMRQEQGLTQLQRLVAHQLADLNGDSLRHWAMTLRVLTKTDDDSVSGYLADVAQRLRLSAALCTVIDHLVHNRYAQHALDWLRGHSLHETALDRLGLSPDEPDNREEAARLIVTELCRLAGHTLPIVFCFDQIEALDGCASVGEAVELFGRVAADLADADDNILLISCIQSAFLDVLNDSVREADRQRIFKRRALLEPLTPEQVRALLLLRLDSVPELRELRKEAGRARFYPFDDAFVAQLASAPLRLPRRVLADAAAEFERIQRGDPPTRAAVQLADPSSMRSVESPQAESEAPKGKSASDKAAGDKPSSDKAPSDKAAKGKPSSDKGASGKAPGGKVAKGDVAAGKEARKTSASVPSSGPSGSDERGEKLERDLENHFAEYREEALKRGTAEASREALLHGLPMLWALRGAPFSGARAVDIDLVLPSLQGGLTSQQPVYLAICNETNLTSLAQRLKRLVDTTAKPTSSLPPQRLVLLRDPRLSISRTATRTRQYLTTLEQRGARVVKPSEEALAALDALRSLLSDARAGDLSSEGETIREDTVGRWLVRALDDALLELCDTLEGRGTSPAEREEAGLLRDLDDILLRDCIASLDVVASELRCDQRKALTVARHHPDRFGVLQGPPTVLFSHVPADALGPAAE</sequence>
<gene>
    <name evidence="3" type="ORF">CMC5_071330</name>
</gene>
<dbReference type="Pfam" id="PF13191">
    <property type="entry name" value="AAA_16"/>
    <property type="match status" value="1"/>
</dbReference>
<dbReference type="Gene3D" id="3.40.50.300">
    <property type="entry name" value="P-loop containing nucleotide triphosphate hydrolases"/>
    <property type="match status" value="1"/>
</dbReference>
<dbReference type="SUPFAM" id="SSF52540">
    <property type="entry name" value="P-loop containing nucleoside triphosphate hydrolases"/>
    <property type="match status" value="1"/>
</dbReference>
<feature type="domain" description="Orc1-like AAA ATPase" evidence="2">
    <location>
        <begin position="41"/>
        <end position="251"/>
    </location>
</feature>
<dbReference type="KEGG" id="ccro:CMC5_071330"/>
<feature type="compositionally biased region" description="Low complexity" evidence="1">
    <location>
        <begin position="441"/>
        <end position="459"/>
    </location>
</feature>
<reference evidence="3 4" key="1">
    <citation type="submission" date="2015-07" db="EMBL/GenBank/DDBJ databases">
        <title>Genome analysis of myxobacterium Chondromyces crocatus Cm c5 reveals a high potential for natural compound synthesis and the genetic basis for the loss of fruiting body formation.</title>
        <authorList>
            <person name="Zaburannyi N."/>
            <person name="Bunk B."/>
            <person name="Maier J."/>
            <person name="Overmann J."/>
            <person name="Mueller R."/>
        </authorList>
    </citation>
    <scope>NUCLEOTIDE SEQUENCE [LARGE SCALE GENOMIC DNA]</scope>
    <source>
        <strain evidence="3 4">Cm c5</strain>
    </source>
</reference>
<dbReference type="InterPro" id="IPR041664">
    <property type="entry name" value="AAA_16"/>
</dbReference>
<name>A0A0K1EPQ3_CHOCO</name>
<evidence type="ECO:0000256" key="1">
    <source>
        <dbReference type="SAM" id="MobiDB-lite"/>
    </source>
</evidence>
<accession>A0A0K1EPQ3</accession>
<dbReference type="RefSeq" id="WP_050434459.1">
    <property type="nucleotide sequence ID" value="NZ_CP012159.1"/>
</dbReference>
<feature type="compositionally biased region" description="Polar residues" evidence="1">
    <location>
        <begin position="395"/>
        <end position="404"/>
    </location>
</feature>
<dbReference type="InterPro" id="IPR027417">
    <property type="entry name" value="P-loop_NTPase"/>
</dbReference>
<dbReference type="Proteomes" id="UP000067626">
    <property type="component" value="Chromosome"/>
</dbReference>
<dbReference type="STRING" id="52.CMC5_071330"/>
<organism evidence="3 4">
    <name type="scientific">Chondromyces crocatus</name>
    <dbReference type="NCBI Taxonomy" id="52"/>
    <lineage>
        <taxon>Bacteria</taxon>
        <taxon>Pseudomonadati</taxon>
        <taxon>Myxococcota</taxon>
        <taxon>Polyangia</taxon>
        <taxon>Polyangiales</taxon>
        <taxon>Polyangiaceae</taxon>
        <taxon>Chondromyces</taxon>
    </lineage>
</organism>
<evidence type="ECO:0000313" key="4">
    <source>
        <dbReference type="Proteomes" id="UP000067626"/>
    </source>
</evidence>
<feature type="compositionally biased region" description="Basic and acidic residues" evidence="1">
    <location>
        <begin position="407"/>
        <end position="440"/>
    </location>
</feature>
<evidence type="ECO:0000259" key="2">
    <source>
        <dbReference type="Pfam" id="PF13191"/>
    </source>
</evidence>
<dbReference type="EMBL" id="CP012159">
    <property type="protein sequence ID" value="AKT42905.1"/>
    <property type="molecule type" value="Genomic_DNA"/>
</dbReference>
<dbReference type="OrthoDB" id="5516399at2"/>